<proteinExistence type="predicted"/>
<dbReference type="AlphaFoldDB" id="A0ABD3RX92"/>
<name>A0ABD3RX92_9STRA</name>
<sequence length="54" mass="5727">MCRNRRLLASAAGVSVMHRLGWTAAEVEGDFGCGSSGWRWSGEDDEGGQRGGVT</sequence>
<evidence type="ECO:0000313" key="2">
    <source>
        <dbReference type="Proteomes" id="UP001530377"/>
    </source>
</evidence>
<dbReference type="Proteomes" id="UP001530377">
    <property type="component" value="Unassembled WGS sequence"/>
</dbReference>
<protein>
    <submittedName>
        <fullName evidence="1">Uncharacterized protein</fullName>
    </submittedName>
</protein>
<evidence type="ECO:0000313" key="1">
    <source>
        <dbReference type="EMBL" id="KAL3816808.1"/>
    </source>
</evidence>
<organism evidence="1 2">
    <name type="scientific">Cyclostephanos tholiformis</name>
    <dbReference type="NCBI Taxonomy" id="382380"/>
    <lineage>
        <taxon>Eukaryota</taxon>
        <taxon>Sar</taxon>
        <taxon>Stramenopiles</taxon>
        <taxon>Ochrophyta</taxon>
        <taxon>Bacillariophyta</taxon>
        <taxon>Coscinodiscophyceae</taxon>
        <taxon>Thalassiosirophycidae</taxon>
        <taxon>Stephanodiscales</taxon>
        <taxon>Stephanodiscaceae</taxon>
        <taxon>Cyclostephanos</taxon>
    </lineage>
</organism>
<comment type="caution">
    <text evidence="1">The sequence shown here is derived from an EMBL/GenBank/DDBJ whole genome shotgun (WGS) entry which is preliminary data.</text>
</comment>
<reference evidence="1 2" key="1">
    <citation type="submission" date="2024-10" db="EMBL/GenBank/DDBJ databases">
        <title>Updated reference genomes for cyclostephanoid diatoms.</title>
        <authorList>
            <person name="Roberts W.R."/>
            <person name="Alverson A.J."/>
        </authorList>
    </citation>
    <scope>NUCLEOTIDE SEQUENCE [LARGE SCALE GENOMIC DNA]</scope>
    <source>
        <strain evidence="1 2">AJA228-03</strain>
    </source>
</reference>
<dbReference type="EMBL" id="JALLPB020000131">
    <property type="protein sequence ID" value="KAL3816808.1"/>
    <property type="molecule type" value="Genomic_DNA"/>
</dbReference>
<keyword evidence="2" id="KW-1185">Reference proteome</keyword>
<gene>
    <name evidence="1" type="ORF">ACHAXA_000911</name>
</gene>
<accession>A0ABD3RX92</accession>